<name>A0A1C3XS45_9BRAD</name>
<keyword evidence="1" id="KW-1133">Transmembrane helix</keyword>
<organism evidence="2 3">
    <name type="scientific">Bradyrhizobium shewense</name>
    <dbReference type="NCBI Taxonomy" id="1761772"/>
    <lineage>
        <taxon>Bacteria</taxon>
        <taxon>Pseudomonadati</taxon>
        <taxon>Pseudomonadota</taxon>
        <taxon>Alphaproteobacteria</taxon>
        <taxon>Hyphomicrobiales</taxon>
        <taxon>Nitrobacteraceae</taxon>
        <taxon>Bradyrhizobium</taxon>
    </lineage>
</organism>
<feature type="transmembrane region" description="Helical" evidence="1">
    <location>
        <begin position="12"/>
        <end position="34"/>
    </location>
</feature>
<evidence type="ECO:0000256" key="1">
    <source>
        <dbReference type="SAM" id="Phobius"/>
    </source>
</evidence>
<feature type="transmembrane region" description="Helical" evidence="1">
    <location>
        <begin position="46"/>
        <end position="66"/>
    </location>
</feature>
<dbReference type="Proteomes" id="UP000199184">
    <property type="component" value="Unassembled WGS sequence"/>
</dbReference>
<evidence type="ECO:0000313" key="3">
    <source>
        <dbReference type="Proteomes" id="UP000199184"/>
    </source>
</evidence>
<protein>
    <submittedName>
        <fullName evidence="2">Uncharacterized protein</fullName>
    </submittedName>
</protein>
<dbReference type="EMBL" id="FMAI01000034">
    <property type="protein sequence ID" value="SCB55072.1"/>
    <property type="molecule type" value="Genomic_DNA"/>
</dbReference>
<evidence type="ECO:0000313" key="2">
    <source>
        <dbReference type="EMBL" id="SCB55072.1"/>
    </source>
</evidence>
<reference evidence="3" key="1">
    <citation type="submission" date="2016-08" db="EMBL/GenBank/DDBJ databases">
        <authorList>
            <person name="Varghese N."/>
            <person name="Submissions Spin"/>
        </authorList>
    </citation>
    <scope>NUCLEOTIDE SEQUENCE [LARGE SCALE GENOMIC DNA]</scope>
    <source>
        <strain evidence="3">ERR11</strain>
    </source>
</reference>
<keyword evidence="1" id="KW-0812">Transmembrane</keyword>
<keyword evidence="1" id="KW-0472">Membrane</keyword>
<keyword evidence="3" id="KW-1185">Reference proteome</keyword>
<gene>
    <name evidence="2" type="ORF">GA0061098_103446</name>
</gene>
<accession>A0A1C3XS45</accession>
<feature type="transmembrane region" description="Helical" evidence="1">
    <location>
        <begin position="72"/>
        <end position="95"/>
    </location>
</feature>
<proteinExistence type="predicted"/>
<sequence length="151" mass="17249">MARVWETPILAIATFYFTVDALFSAITGQITAWLSRKRLLERVRRWVTSLGPLSVLRPVCCTVIVLEPAKPLSAYLLGTGHFLPGAIVFIAAEVLKLTVVERLFQLNKTKLVSTPLFAWGYGYWRRMMDFLESTAAWRTSRRVLSEAWQRT</sequence>
<dbReference type="AlphaFoldDB" id="A0A1C3XS45"/>
<dbReference type="RefSeq" id="WP_091966396.1">
    <property type="nucleotide sequence ID" value="NZ_FMAI01000034.1"/>
</dbReference>